<feature type="transmembrane region" description="Helical" evidence="1">
    <location>
        <begin position="20"/>
        <end position="43"/>
    </location>
</feature>
<gene>
    <name evidence="2" type="ORF">TPSB3V08_LOCUS1204</name>
</gene>
<name>A0A7R9GTN9_TIMPO</name>
<reference evidence="2" key="1">
    <citation type="submission" date="2020-11" db="EMBL/GenBank/DDBJ databases">
        <authorList>
            <person name="Tran Van P."/>
        </authorList>
    </citation>
    <scope>NUCLEOTIDE SEQUENCE</scope>
</reference>
<dbReference type="AlphaFoldDB" id="A0A7R9GTN9"/>
<sequence length="63" mass="6717">MSFDYDYDYDMVTHGITALPSYPVTLCIGAVSSFIMVIAYVALEVSVGPFFGSGALFAPKAAK</sequence>
<protein>
    <submittedName>
        <fullName evidence="2">Uncharacterized protein</fullName>
    </submittedName>
</protein>
<evidence type="ECO:0000256" key="1">
    <source>
        <dbReference type="SAM" id="Phobius"/>
    </source>
</evidence>
<keyword evidence="1" id="KW-1133">Transmembrane helix</keyword>
<evidence type="ECO:0000313" key="2">
    <source>
        <dbReference type="EMBL" id="CAD7397561.1"/>
    </source>
</evidence>
<accession>A0A7R9GTN9</accession>
<dbReference type="EMBL" id="OD000418">
    <property type="protein sequence ID" value="CAD7397561.1"/>
    <property type="molecule type" value="Genomic_DNA"/>
</dbReference>
<organism evidence="2">
    <name type="scientific">Timema poppense</name>
    <name type="common">Walking stick</name>
    <dbReference type="NCBI Taxonomy" id="170557"/>
    <lineage>
        <taxon>Eukaryota</taxon>
        <taxon>Metazoa</taxon>
        <taxon>Ecdysozoa</taxon>
        <taxon>Arthropoda</taxon>
        <taxon>Hexapoda</taxon>
        <taxon>Insecta</taxon>
        <taxon>Pterygota</taxon>
        <taxon>Neoptera</taxon>
        <taxon>Polyneoptera</taxon>
        <taxon>Phasmatodea</taxon>
        <taxon>Timematodea</taxon>
        <taxon>Timematoidea</taxon>
        <taxon>Timematidae</taxon>
        <taxon>Timema</taxon>
    </lineage>
</organism>
<proteinExistence type="predicted"/>
<keyword evidence="1" id="KW-0472">Membrane</keyword>
<keyword evidence="1" id="KW-0812">Transmembrane</keyword>